<dbReference type="Gene3D" id="3.30.450.20">
    <property type="entry name" value="PAS domain"/>
    <property type="match status" value="2"/>
</dbReference>
<dbReference type="STRING" id="50429.A0A2B4RPL5"/>
<dbReference type="Pfam" id="PF00092">
    <property type="entry name" value="VWA"/>
    <property type="match status" value="1"/>
</dbReference>
<keyword evidence="5" id="KW-1185">Reference proteome</keyword>
<feature type="compositionally biased region" description="Polar residues" evidence="1">
    <location>
        <begin position="1273"/>
        <end position="1294"/>
    </location>
</feature>
<dbReference type="InterPro" id="IPR036465">
    <property type="entry name" value="vWFA_dom_sf"/>
</dbReference>
<name>A0A2B4RPL5_STYPI</name>
<dbReference type="EMBL" id="LSMT01000420">
    <property type="protein sequence ID" value="PFX18268.1"/>
    <property type="molecule type" value="Genomic_DNA"/>
</dbReference>
<feature type="signal peptide" evidence="2">
    <location>
        <begin position="1"/>
        <end position="19"/>
    </location>
</feature>
<feature type="chain" id="PRO_5013310182" evidence="2">
    <location>
        <begin position="20"/>
        <end position="1333"/>
    </location>
</feature>
<keyword evidence="2" id="KW-0732">Signal</keyword>
<sequence length="1333" mass="148704">METFFLVLLSIFAFHVTSGLLDPSRIGVELQKFARDALGVEDMQKYLDGLQYHKRTIQGADITPDLAVKLSDKFKVRFQVAKRLKKAVEESYARTESAQVSPQKECCKVDKSTLKYDVRFRSKVDLDNVCLKISGSAHPNPRYLDEGVVNEMKDISRTYPFIKWQYFGSEQGVMTNFPVYDDKDACNRYDPRFRPFYVETATPEAKDVVLVIDTSGSMDTTKLNGAIQAANTVLDTMNPKDQIGIVSFNDGVSTPGELGIRSPCYSVRLAQAIPTNIGEMKDYVRNLIPHGSTNYKLAFEKAFSLLKNSISGEERKGKKRVILFMTDGAPADPVKDIFQTIRDENFALNNSVVILTYGFGDADSAILEDIANQNTPKYGIPANVSVGDITPGRYKFVQDINNLRGEMATYYNLFSLGTQFDPVVSVPYIDAFGTGLLMSITLPCFHYGKFIGVTGTDINIEDLLSDITFFNQDQSTYAFMIANSGRTLIHPLLPAPTHAYGEPVYLDIRTLEPEKEFEEVFESIQKRIAGYKTFVAKRFLPRGGTEKEGVTMQEVNATYFWTPIEDIDFSLGVVVPVSHSKDELTSPSLSNGYKFDYHRIDLYNPGKLCSHFGTNATKDTTVVKFAPGAFKDPYNYIGMDETKADVELLNAYMKDDTGKVANPGLKNDIRGTVRATSKVEDLWLREKTDLTQYLVWRYFGTSNGIFRFTPGTTENKLYDPRQRPWYLTALAHTGLIALTTPYLDIGGAGVVITAGRSLHRGESSHVHKSNDEVFGVMGADFPLTYFHRLLTDVYPKCKETKSYSCFVMDSAGFLIMHEDFLLSSATASDLQYVHITEKEKNIAEDLIKKDYLIKKQCRHLDEIQKQSFYEVNEDKMQKNGGVDTLRSDARCSKYQLRQIKGTNAYLGVAVRDSFCPQEACSCSSDNVCFLLNPTCECPCTSPLEFHYCRSLLPNRSLPICPPSLPSAEPTSDPTPSFSCDSGSGLEKCFIPHCGKRNTSQECDGVVGCYWCEHDKDDILLNKPYCAGADLIRHFRNRSQPPIRKDTSASTEQIMDPENPEGTYFDNRNRPPAPIPPKPEPQLSDSEGYYEDPDELRRSREASVSSIPWPAPYEEIRIRGSDKPPTPERKLSTIIASGLSRTTSLPPSTNDGRRKSVGDHSIAPTKHHSVTRPTGPIKMYSIESRLPEGDDGRRTLVGITEPSVDLIRNTSGPRSMGPIRMNSIGSEPPELPKKRRPSVVPSPLSISEKSLSTDDKSQTVSPFVNDNQERHYGNISQTLPEQNDSLATSASLSTDESAKQNVLGRPTPLHRDSGDSISLDPHGYIELISENAAV</sequence>
<feature type="region of interest" description="Disordered" evidence="1">
    <location>
        <begin position="1037"/>
        <end position="1105"/>
    </location>
</feature>
<proteinExistence type="predicted"/>
<dbReference type="InterPro" id="IPR051173">
    <property type="entry name" value="Ca_channel_alpha-2/delta"/>
</dbReference>
<feature type="compositionally biased region" description="Polar residues" evidence="1">
    <location>
        <begin position="1138"/>
        <end position="1149"/>
    </location>
</feature>
<feature type="region of interest" description="Disordered" evidence="1">
    <location>
        <begin position="1136"/>
        <end position="1176"/>
    </location>
</feature>
<evidence type="ECO:0000313" key="4">
    <source>
        <dbReference type="EMBL" id="PFX18268.1"/>
    </source>
</evidence>
<dbReference type="GO" id="GO:0005891">
    <property type="term" value="C:voltage-gated calcium channel complex"/>
    <property type="evidence" value="ECO:0007669"/>
    <property type="project" value="TreeGrafter"/>
</dbReference>
<accession>A0A2B4RPL5</accession>
<reference evidence="5" key="1">
    <citation type="journal article" date="2017" name="bioRxiv">
        <title>Comparative analysis of the genomes of Stylophora pistillata and Acropora digitifera provides evidence for extensive differences between species of corals.</title>
        <authorList>
            <person name="Voolstra C.R."/>
            <person name="Li Y."/>
            <person name="Liew Y.J."/>
            <person name="Baumgarten S."/>
            <person name="Zoccola D."/>
            <person name="Flot J.-F."/>
            <person name="Tambutte S."/>
            <person name="Allemand D."/>
            <person name="Aranda M."/>
        </authorList>
    </citation>
    <scope>NUCLEOTIDE SEQUENCE [LARGE SCALE GENOMIC DNA]</scope>
</reference>
<evidence type="ECO:0000256" key="2">
    <source>
        <dbReference type="SAM" id="SignalP"/>
    </source>
</evidence>
<dbReference type="PANTHER" id="PTHR10166">
    <property type="entry name" value="VOLTAGE-DEPENDENT CALCIUM CHANNEL SUBUNIT ALPHA-2/DELTA-RELATED"/>
    <property type="match status" value="1"/>
</dbReference>
<evidence type="ECO:0000313" key="5">
    <source>
        <dbReference type="Proteomes" id="UP000225706"/>
    </source>
</evidence>
<evidence type="ECO:0000256" key="1">
    <source>
        <dbReference type="SAM" id="MobiDB-lite"/>
    </source>
</evidence>
<comment type="caution">
    <text evidence="4">The sequence shown here is derived from an EMBL/GenBank/DDBJ whole genome shotgun (WGS) entry which is preliminary data.</text>
</comment>
<dbReference type="PROSITE" id="PS50234">
    <property type="entry name" value="VWFA"/>
    <property type="match status" value="1"/>
</dbReference>
<protein>
    <submittedName>
        <fullName evidence="4">VWFA and cache domain-containing protein 1</fullName>
    </submittedName>
</protein>
<evidence type="ECO:0000259" key="3">
    <source>
        <dbReference type="PROSITE" id="PS50234"/>
    </source>
</evidence>
<feature type="region of interest" description="Disordered" evidence="1">
    <location>
        <begin position="1205"/>
        <end position="1318"/>
    </location>
</feature>
<feature type="compositionally biased region" description="Pro residues" evidence="1">
    <location>
        <begin position="1070"/>
        <end position="1079"/>
    </location>
</feature>
<dbReference type="InterPro" id="IPR002035">
    <property type="entry name" value="VWF_A"/>
</dbReference>
<feature type="domain" description="VWFA" evidence="3">
    <location>
        <begin position="207"/>
        <end position="413"/>
    </location>
</feature>
<dbReference type="SUPFAM" id="SSF53300">
    <property type="entry name" value="vWA-like"/>
    <property type="match status" value="1"/>
</dbReference>
<organism evidence="4 5">
    <name type="scientific">Stylophora pistillata</name>
    <name type="common">Smooth cauliflower coral</name>
    <dbReference type="NCBI Taxonomy" id="50429"/>
    <lineage>
        <taxon>Eukaryota</taxon>
        <taxon>Metazoa</taxon>
        <taxon>Cnidaria</taxon>
        <taxon>Anthozoa</taxon>
        <taxon>Hexacorallia</taxon>
        <taxon>Scleractinia</taxon>
        <taxon>Astrocoeniina</taxon>
        <taxon>Pocilloporidae</taxon>
        <taxon>Stylophora</taxon>
    </lineage>
</organism>
<dbReference type="Proteomes" id="UP000225706">
    <property type="component" value="Unassembled WGS sequence"/>
</dbReference>
<dbReference type="PANTHER" id="PTHR10166:SF66">
    <property type="entry name" value="VWFA AND CACHE DOMAIN-CONTAINING PROTEIN CG16868"/>
    <property type="match status" value="1"/>
</dbReference>
<dbReference type="OrthoDB" id="10048172at2759"/>
<dbReference type="Gene3D" id="3.40.50.410">
    <property type="entry name" value="von Willebrand factor, type A domain"/>
    <property type="match status" value="1"/>
</dbReference>
<dbReference type="SMART" id="SM00327">
    <property type="entry name" value="VWA"/>
    <property type="match status" value="1"/>
</dbReference>
<dbReference type="GO" id="GO:0005245">
    <property type="term" value="F:voltage-gated calcium channel activity"/>
    <property type="evidence" value="ECO:0007669"/>
    <property type="project" value="TreeGrafter"/>
</dbReference>
<gene>
    <name evidence="4" type="primary">Cachd1</name>
    <name evidence="4" type="ORF">AWC38_SpisGene17370</name>
</gene>